<dbReference type="GO" id="GO:0005549">
    <property type="term" value="F:odorant binding"/>
    <property type="evidence" value="ECO:0007669"/>
    <property type="project" value="InterPro"/>
</dbReference>
<reference evidence="3" key="1">
    <citation type="submission" date="2021-08" db="EMBL/GenBank/DDBJ databases">
        <authorList>
            <person name="Misof B."/>
            <person name="Oliver O."/>
            <person name="Podsiadlowski L."/>
            <person name="Donath A."/>
            <person name="Peters R."/>
            <person name="Mayer C."/>
            <person name="Rust J."/>
            <person name="Gunkel S."/>
            <person name="Lesny P."/>
            <person name="Martin S."/>
            <person name="Oeyen J.P."/>
            <person name="Petersen M."/>
            <person name="Panagiotis P."/>
            <person name="Wilbrandt J."/>
            <person name="Tanja T."/>
        </authorList>
    </citation>
    <scope>NUCLEOTIDE SEQUENCE</scope>
    <source>
        <strain evidence="3">GBR_01_08_01A</strain>
        <tissue evidence="3">Thorax + abdomen</tissue>
    </source>
</reference>
<name>A0AAD9RYI5_9HYME</name>
<dbReference type="CDD" id="cd23992">
    <property type="entry name" value="PBP_GOBP"/>
    <property type="match status" value="1"/>
</dbReference>
<dbReference type="Gene3D" id="1.10.238.20">
    <property type="entry name" value="Pheromone/general odorant binding protein domain"/>
    <property type="match status" value="1"/>
</dbReference>
<protein>
    <submittedName>
        <fullName evidence="3">Uncharacterized protein</fullName>
    </submittedName>
</protein>
<keyword evidence="4" id="KW-1185">Reference proteome</keyword>
<dbReference type="InterPro" id="IPR036728">
    <property type="entry name" value="PBP_GOBP_sf"/>
</dbReference>
<dbReference type="SUPFAM" id="SSF47565">
    <property type="entry name" value="Insect pheromone/odorant-binding proteins"/>
    <property type="match status" value="1"/>
</dbReference>
<dbReference type="Pfam" id="PF01395">
    <property type="entry name" value="PBP_GOBP"/>
    <property type="match status" value="1"/>
</dbReference>
<dbReference type="SMART" id="SM00708">
    <property type="entry name" value="PhBP"/>
    <property type="match status" value="1"/>
</dbReference>
<organism evidence="3 4">
    <name type="scientific">Odynerus spinipes</name>
    <dbReference type="NCBI Taxonomy" id="1348599"/>
    <lineage>
        <taxon>Eukaryota</taxon>
        <taxon>Metazoa</taxon>
        <taxon>Ecdysozoa</taxon>
        <taxon>Arthropoda</taxon>
        <taxon>Hexapoda</taxon>
        <taxon>Insecta</taxon>
        <taxon>Pterygota</taxon>
        <taxon>Neoptera</taxon>
        <taxon>Endopterygota</taxon>
        <taxon>Hymenoptera</taxon>
        <taxon>Apocrita</taxon>
        <taxon>Aculeata</taxon>
        <taxon>Vespoidea</taxon>
        <taxon>Vespidae</taxon>
        <taxon>Eumeninae</taxon>
        <taxon>Odynerus</taxon>
    </lineage>
</organism>
<sequence>MKANTRSLVLCTILLTFLVWTEADIKRECREQSMVSWASLKKLNAGNFNLEDPRLKCYLRCFMMKNGILDENDRVDLGKALRHLPRRMRESSREIFHRCEPTGLQEDSCDKVFRIAQCYVKLQPQILKYVSFV</sequence>
<dbReference type="AlphaFoldDB" id="A0AAD9RYI5"/>
<feature type="signal peptide" evidence="2">
    <location>
        <begin position="1"/>
        <end position="23"/>
    </location>
</feature>
<dbReference type="Proteomes" id="UP001258017">
    <property type="component" value="Unassembled WGS sequence"/>
</dbReference>
<accession>A0AAD9RYI5</accession>
<proteinExistence type="predicted"/>
<evidence type="ECO:0000313" key="4">
    <source>
        <dbReference type="Proteomes" id="UP001258017"/>
    </source>
</evidence>
<keyword evidence="1 2" id="KW-0732">Signal</keyword>
<reference evidence="3" key="2">
    <citation type="journal article" date="2023" name="Commun. Biol.">
        <title>Intrasexual cuticular hydrocarbon dimorphism in a wasp sheds light on hydrocarbon biosynthesis genes in Hymenoptera.</title>
        <authorList>
            <person name="Moris V.C."/>
            <person name="Podsiadlowski L."/>
            <person name="Martin S."/>
            <person name="Oeyen J.P."/>
            <person name="Donath A."/>
            <person name="Petersen M."/>
            <person name="Wilbrandt J."/>
            <person name="Misof B."/>
            <person name="Liedtke D."/>
            <person name="Thamm M."/>
            <person name="Scheiner R."/>
            <person name="Schmitt T."/>
            <person name="Niehuis O."/>
        </authorList>
    </citation>
    <scope>NUCLEOTIDE SEQUENCE</scope>
    <source>
        <strain evidence="3">GBR_01_08_01A</strain>
    </source>
</reference>
<evidence type="ECO:0000313" key="3">
    <source>
        <dbReference type="EMBL" id="KAK2587938.1"/>
    </source>
</evidence>
<dbReference type="InterPro" id="IPR006170">
    <property type="entry name" value="PBP/GOBP"/>
</dbReference>
<dbReference type="GO" id="GO:0005615">
    <property type="term" value="C:extracellular space"/>
    <property type="evidence" value="ECO:0007669"/>
    <property type="project" value="TreeGrafter"/>
</dbReference>
<evidence type="ECO:0000256" key="2">
    <source>
        <dbReference type="SAM" id="SignalP"/>
    </source>
</evidence>
<gene>
    <name evidence="3" type="ORF">KPH14_004026</name>
</gene>
<evidence type="ECO:0000256" key="1">
    <source>
        <dbReference type="ARBA" id="ARBA00022729"/>
    </source>
</evidence>
<dbReference type="GO" id="GO:0007608">
    <property type="term" value="P:sensory perception of smell"/>
    <property type="evidence" value="ECO:0007669"/>
    <property type="project" value="TreeGrafter"/>
</dbReference>
<dbReference type="PANTHER" id="PTHR11857">
    <property type="entry name" value="ODORANT BINDING PROTEIN-RELATED"/>
    <property type="match status" value="1"/>
</dbReference>
<feature type="chain" id="PRO_5041905353" evidence="2">
    <location>
        <begin position="24"/>
        <end position="133"/>
    </location>
</feature>
<dbReference type="EMBL" id="JAIFRP010000006">
    <property type="protein sequence ID" value="KAK2587938.1"/>
    <property type="molecule type" value="Genomic_DNA"/>
</dbReference>
<comment type="caution">
    <text evidence="3">The sequence shown here is derived from an EMBL/GenBank/DDBJ whole genome shotgun (WGS) entry which is preliminary data.</text>
</comment>